<comment type="caution">
    <text evidence="1">The sequence shown here is derived from an EMBL/GenBank/DDBJ whole genome shotgun (WGS) entry which is preliminary data.</text>
</comment>
<evidence type="ECO:0000313" key="1">
    <source>
        <dbReference type="EMBL" id="KRX25448.1"/>
    </source>
</evidence>
<protein>
    <submittedName>
        <fullName evidence="1">KRAB-A domain-containing protein 2</fullName>
    </submittedName>
</protein>
<sequence>MKLDAFPQLKKCFMLSMLTKTFREALNKWTNVIAEVSHLLLPFCVECHKKKMRKLPKSLVVKPVIITIVMSRAQVIMSLINFQTMPDGDYKYIITYYNHFIKFCILNPLKAKRAKEVATKCSKSF</sequence>
<dbReference type="EMBL" id="JYDL01000012">
    <property type="protein sequence ID" value="KRX25448.1"/>
    <property type="molecule type" value="Genomic_DNA"/>
</dbReference>
<organism evidence="1 2">
    <name type="scientific">Trichinella nelsoni</name>
    <dbReference type="NCBI Taxonomy" id="6336"/>
    <lineage>
        <taxon>Eukaryota</taxon>
        <taxon>Metazoa</taxon>
        <taxon>Ecdysozoa</taxon>
        <taxon>Nematoda</taxon>
        <taxon>Enoplea</taxon>
        <taxon>Dorylaimia</taxon>
        <taxon>Trichinellida</taxon>
        <taxon>Trichinellidae</taxon>
        <taxon>Trichinella</taxon>
    </lineage>
</organism>
<dbReference type="STRING" id="6336.A0A0V0SFH2"/>
<name>A0A0V0SFH2_9BILA</name>
<evidence type="ECO:0000313" key="2">
    <source>
        <dbReference type="Proteomes" id="UP000054630"/>
    </source>
</evidence>
<dbReference type="Proteomes" id="UP000054630">
    <property type="component" value="Unassembled WGS sequence"/>
</dbReference>
<dbReference type="OrthoDB" id="6818577at2759"/>
<proteinExistence type="predicted"/>
<keyword evidence="2" id="KW-1185">Reference proteome</keyword>
<gene>
    <name evidence="1" type="primary">KRBA2</name>
    <name evidence="1" type="ORF">T07_982</name>
</gene>
<accession>A0A0V0SFH2</accession>
<reference evidence="1 2" key="1">
    <citation type="submission" date="2015-01" db="EMBL/GenBank/DDBJ databases">
        <title>Evolution of Trichinella species and genotypes.</title>
        <authorList>
            <person name="Korhonen P.K."/>
            <person name="Edoardo P."/>
            <person name="Giuseppe L.R."/>
            <person name="Gasser R.B."/>
        </authorList>
    </citation>
    <scope>NUCLEOTIDE SEQUENCE [LARGE SCALE GENOMIC DNA]</scope>
    <source>
        <strain evidence="1">ISS37</strain>
    </source>
</reference>
<dbReference type="AlphaFoldDB" id="A0A0V0SFH2"/>